<keyword evidence="3" id="KW-1185">Reference proteome</keyword>
<gene>
    <name evidence="2" type="ORF">BDK51DRAFT_38271</name>
</gene>
<evidence type="ECO:0000256" key="1">
    <source>
        <dbReference type="SAM" id="MobiDB-lite"/>
    </source>
</evidence>
<proteinExistence type="predicted"/>
<organism evidence="2 3">
    <name type="scientific">Blyttiomyces helicus</name>
    <dbReference type="NCBI Taxonomy" id="388810"/>
    <lineage>
        <taxon>Eukaryota</taxon>
        <taxon>Fungi</taxon>
        <taxon>Fungi incertae sedis</taxon>
        <taxon>Chytridiomycota</taxon>
        <taxon>Chytridiomycota incertae sedis</taxon>
        <taxon>Chytridiomycetes</taxon>
        <taxon>Chytridiomycetes incertae sedis</taxon>
        <taxon>Blyttiomyces</taxon>
    </lineage>
</organism>
<accession>A0A4P9VZ94</accession>
<dbReference type="OrthoDB" id="2143121at2759"/>
<dbReference type="EMBL" id="ML001610">
    <property type="protein sequence ID" value="RKO83136.1"/>
    <property type="molecule type" value="Genomic_DNA"/>
</dbReference>
<sequence>MNVPNPPPAFDGLWNLYFIYGTAALYWEYSVIFYSDPYTPNTPTHVCQTASLADVTITPYLEDSLPSPNAVITFFNAKTGQMYASSVASSLKMPNLTGTWTLETSPNITVSQLGTFLLSRFGSYASITENMTMTATLSDGKQWYIGVSPIAPDNYNNWLIVVAFPRADFFAQRRRSGDYYVVRVVACQTTEDSDHKYRVTHADEVQKYLKQYDGRPSLTRTLNHSELEDGQLEHRNIITEIGSLENSFATMVKAFAVGLKKNAELVRGTGGSNIPSKSSLGNAPRTTIGATASASNQDAILDAQDVPEKVVA</sequence>
<name>A0A4P9VZ94_9FUNG</name>
<protein>
    <submittedName>
        <fullName evidence="2">Uncharacterized protein</fullName>
    </submittedName>
</protein>
<feature type="region of interest" description="Disordered" evidence="1">
    <location>
        <begin position="267"/>
        <end position="291"/>
    </location>
</feature>
<evidence type="ECO:0000313" key="2">
    <source>
        <dbReference type="EMBL" id="RKO83136.1"/>
    </source>
</evidence>
<dbReference type="Proteomes" id="UP000269721">
    <property type="component" value="Unassembled WGS sequence"/>
</dbReference>
<dbReference type="AlphaFoldDB" id="A0A4P9VZ94"/>
<evidence type="ECO:0000313" key="3">
    <source>
        <dbReference type="Proteomes" id="UP000269721"/>
    </source>
</evidence>
<reference evidence="3" key="1">
    <citation type="journal article" date="2018" name="Nat. Microbiol.">
        <title>Leveraging single-cell genomics to expand the fungal tree of life.</title>
        <authorList>
            <person name="Ahrendt S.R."/>
            <person name="Quandt C.A."/>
            <person name="Ciobanu D."/>
            <person name="Clum A."/>
            <person name="Salamov A."/>
            <person name="Andreopoulos B."/>
            <person name="Cheng J.F."/>
            <person name="Woyke T."/>
            <person name="Pelin A."/>
            <person name="Henrissat B."/>
            <person name="Reynolds N.K."/>
            <person name="Benny G.L."/>
            <person name="Smith M.E."/>
            <person name="James T.Y."/>
            <person name="Grigoriev I.V."/>
        </authorList>
    </citation>
    <scope>NUCLEOTIDE SEQUENCE [LARGE SCALE GENOMIC DNA]</scope>
</reference>
<feature type="compositionally biased region" description="Polar residues" evidence="1">
    <location>
        <begin position="272"/>
        <end position="291"/>
    </location>
</feature>